<evidence type="ECO:0000313" key="5">
    <source>
        <dbReference type="EMBL" id="SMX77816.1"/>
    </source>
</evidence>
<dbReference type="EMBL" id="FXZI01000002">
    <property type="protein sequence ID" value="SMX77816.1"/>
    <property type="molecule type" value="Genomic_DNA"/>
</dbReference>
<dbReference type="GO" id="GO:0006950">
    <property type="term" value="P:response to stress"/>
    <property type="evidence" value="ECO:0007669"/>
    <property type="project" value="TreeGrafter"/>
</dbReference>
<protein>
    <submittedName>
        <fullName evidence="5">DNA-binding transcriptional regulator, MarR family</fullName>
    </submittedName>
</protein>
<dbReference type="PROSITE" id="PS50995">
    <property type="entry name" value="HTH_MARR_2"/>
    <property type="match status" value="1"/>
</dbReference>
<dbReference type="GO" id="GO:0003700">
    <property type="term" value="F:DNA-binding transcription factor activity"/>
    <property type="evidence" value="ECO:0007669"/>
    <property type="project" value="InterPro"/>
</dbReference>
<dbReference type="GO" id="GO:0003677">
    <property type="term" value="F:DNA binding"/>
    <property type="evidence" value="ECO:0007669"/>
    <property type="project" value="UniProtKB-KW"/>
</dbReference>
<dbReference type="AlphaFoldDB" id="A0A2H1IRK1"/>
<evidence type="ECO:0000259" key="4">
    <source>
        <dbReference type="PROSITE" id="PS50995"/>
    </source>
</evidence>
<evidence type="ECO:0000313" key="6">
    <source>
        <dbReference type="Proteomes" id="UP000234300"/>
    </source>
</evidence>
<evidence type="ECO:0000256" key="3">
    <source>
        <dbReference type="ARBA" id="ARBA00023163"/>
    </source>
</evidence>
<keyword evidence="2 5" id="KW-0238">DNA-binding</keyword>
<keyword evidence="1" id="KW-0805">Transcription regulation</keyword>
<gene>
    <name evidence="5" type="ORF">BAURA86_00901</name>
</gene>
<dbReference type="Proteomes" id="UP000234300">
    <property type="component" value="Unassembled WGS sequence"/>
</dbReference>
<dbReference type="InterPro" id="IPR039422">
    <property type="entry name" value="MarR/SlyA-like"/>
</dbReference>
<dbReference type="Pfam" id="PF01047">
    <property type="entry name" value="MarR"/>
    <property type="match status" value="1"/>
</dbReference>
<dbReference type="PANTHER" id="PTHR33164:SF106">
    <property type="entry name" value="TRANSCRIPTIONAL REGULATORY PROTEIN"/>
    <property type="match status" value="1"/>
</dbReference>
<feature type="domain" description="HTH marR-type" evidence="4">
    <location>
        <begin position="11"/>
        <end position="143"/>
    </location>
</feature>
<reference evidence="5 6" key="1">
    <citation type="submission" date="2017-03" db="EMBL/GenBank/DDBJ databases">
        <authorList>
            <person name="Afonso C.L."/>
            <person name="Miller P.J."/>
            <person name="Scott M.A."/>
            <person name="Spackman E."/>
            <person name="Goraichik I."/>
            <person name="Dimitrov K.M."/>
            <person name="Suarez D.L."/>
            <person name="Swayne D.E."/>
        </authorList>
    </citation>
    <scope>NUCLEOTIDE SEQUENCE [LARGE SCALE GENOMIC DNA]</scope>
    <source>
        <strain evidence="6">8(6)</strain>
    </source>
</reference>
<dbReference type="InterPro" id="IPR023187">
    <property type="entry name" value="Tscrpt_reg_MarR-type_CS"/>
</dbReference>
<organism evidence="5 6">
    <name type="scientific">Brevibacterium aurantiacum</name>
    <dbReference type="NCBI Taxonomy" id="273384"/>
    <lineage>
        <taxon>Bacteria</taxon>
        <taxon>Bacillati</taxon>
        <taxon>Actinomycetota</taxon>
        <taxon>Actinomycetes</taxon>
        <taxon>Micrococcales</taxon>
        <taxon>Brevibacteriaceae</taxon>
        <taxon>Brevibacterium</taxon>
    </lineage>
</organism>
<name>A0A2H1IRK1_BREAU</name>
<proteinExistence type="predicted"/>
<evidence type="ECO:0000256" key="2">
    <source>
        <dbReference type="ARBA" id="ARBA00023125"/>
    </source>
</evidence>
<sequence>METSSAGSAASDRLIDAITDWVQQLIRMNALVAAGSDLIPTDLHCLHVLQQTGPTTTGKLGEQVGLSAGAASRMIDRLESTGFVERSRDISDRRKVTVSATVSGLQRAGAAYGGLTARTRQDLEGFSASELDVLMRFVAQSVRSVEAAATSLAAGHPSPE</sequence>
<dbReference type="PROSITE" id="PS01117">
    <property type="entry name" value="HTH_MARR_1"/>
    <property type="match status" value="1"/>
</dbReference>
<dbReference type="SUPFAM" id="SSF46785">
    <property type="entry name" value="Winged helix' DNA-binding domain"/>
    <property type="match status" value="1"/>
</dbReference>
<dbReference type="RefSeq" id="WP_101556535.1">
    <property type="nucleotide sequence ID" value="NZ_FXZI01000002.1"/>
</dbReference>
<dbReference type="PRINTS" id="PR00598">
    <property type="entry name" value="HTHMARR"/>
</dbReference>
<dbReference type="PANTHER" id="PTHR33164">
    <property type="entry name" value="TRANSCRIPTIONAL REGULATOR, MARR FAMILY"/>
    <property type="match status" value="1"/>
</dbReference>
<dbReference type="InterPro" id="IPR000835">
    <property type="entry name" value="HTH_MarR-typ"/>
</dbReference>
<accession>A0A2H1IRK1</accession>
<dbReference type="InterPro" id="IPR036390">
    <property type="entry name" value="WH_DNA-bd_sf"/>
</dbReference>
<dbReference type="InterPro" id="IPR036388">
    <property type="entry name" value="WH-like_DNA-bd_sf"/>
</dbReference>
<keyword evidence="3" id="KW-0804">Transcription</keyword>
<dbReference type="SMART" id="SM00347">
    <property type="entry name" value="HTH_MARR"/>
    <property type="match status" value="1"/>
</dbReference>
<dbReference type="Gene3D" id="1.10.10.10">
    <property type="entry name" value="Winged helix-like DNA-binding domain superfamily/Winged helix DNA-binding domain"/>
    <property type="match status" value="1"/>
</dbReference>
<evidence type="ECO:0000256" key="1">
    <source>
        <dbReference type="ARBA" id="ARBA00023015"/>
    </source>
</evidence>